<dbReference type="PANTHER" id="PTHR47893:SF1">
    <property type="entry name" value="REGULATORY PROTEIN PCHR"/>
    <property type="match status" value="1"/>
</dbReference>
<dbReference type="PRINTS" id="PR00032">
    <property type="entry name" value="HTHARAC"/>
</dbReference>
<keyword evidence="6" id="KW-1185">Reference proteome</keyword>
<evidence type="ECO:0000256" key="2">
    <source>
        <dbReference type="ARBA" id="ARBA00023125"/>
    </source>
</evidence>
<dbReference type="KEGG" id="chu:CHU_3754"/>
<dbReference type="GO" id="GO:0043565">
    <property type="term" value="F:sequence-specific DNA binding"/>
    <property type="evidence" value="ECO:0007669"/>
    <property type="project" value="InterPro"/>
</dbReference>
<evidence type="ECO:0000313" key="6">
    <source>
        <dbReference type="Proteomes" id="UP000001822"/>
    </source>
</evidence>
<dbReference type="InterPro" id="IPR009057">
    <property type="entry name" value="Homeodomain-like_sf"/>
</dbReference>
<organism evidence="5 6">
    <name type="scientific">Cytophaga hutchinsonii (strain ATCC 33406 / DSM 1761 / CIP 103989 / NBRC 15051 / NCIMB 9469 / D465)</name>
    <dbReference type="NCBI Taxonomy" id="269798"/>
    <lineage>
        <taxon>Bacteria</taxon>
        <taxon>Pseudomonadati</taxon>
        <taxon>Bacteroidota</taxon>
        <taxon>Cytophagia</taxon>
        <taxon>Cytophagales</taxon>
        <taxon>Cytophagaceae</taxon>
        <taxon>Cytophaga</taxon>
    </lineage>
</organism>
<dbReference type="Pfam" id="PF12833">
    <property type="entry name" value="HTH_18"/>
    <property type="match status" value="1"/>
</dbReference>
<evidence type="ECO:0000256" key="3">
    <source>
        <dbReference type="ARBA" id="ARBA00023163"/>
    </source>
</evidence>
<evidence type="ECO:0000259" key="4">
    <source>
        <dbReference type="PROSITE" id="PS01124"/>
    </source>
</evidence>
<dbReference type="InterPro" id="IPR020449">
    <property type="entry name" value="Tscrpt_reg_AraC-type_HTH"/>
</dbReference>
<keyword evidence="3" id="KW-0804">Transcription</keyword>
<dbReference type="InterPro" id="IPR018060">
    <property type="entry name" value="HTH_AraC"/>
</dbReference>
<dbReference type="SUPFAM" id="SSF46689">
    <property type="entry name" value="Homeodomain-like"/>
    <property type="match status" value="2"/>
</dbReference>
<reference evidence="5 6" key="1">
    <citation type="journal article" date="2007" name="Appl. Environ. Microbiol.">
        <title>Genome sequence of the cellulolytic gliding bacterium Cytophaga hutchinsonii.</title>
        <authorList>
            <person name="Xie G."/>
            <person name="Bruce D.C."/>
            <person name="Challacombe J.F."/>
            <person name="Chertkov O."/>
            <person name="Detter J.C."/>
            <person name="Gilna P."/>
            <person name="Han C.S."/>
            <person name="Lucas S."/>
            <person name="Misra M."/>
            <person name="Myers G.L."/>
            <person name="Richardson P."/>
            <person name="Tapia R."/>
            <person name="Thayer N."/>
            <person name="Thompson L.S."/>
            <person name="Brettin T.S."/>
            <person name="Henrissat B."/>
            <person name="Wilson D.B."/>
            <person name="McBride M.J."/>
        </authorList>
    </citation>
    <scope>NUCLEOTIDE SEQUENCE [LARGE SCALE GENOMIC DNA]</scope>
    <source>
        <strain evidence="6">ATCC 33406 / DSM 1761 / CIP 103989 / NBRC 15051 / NCIMB 9469 / D465</strain>
    </source>
</reference>
<evidence type="ECO:0000256" key="1">
    <source>
        <dbReference type="ARBA" id="ARBA00023015"/>
    </source>
</evidence>
<dbReference type="RefSeq" id="WP_011587092.1">
    <property type="nucleotide sequence ID" value="NC_008255.1"/>
</dbReference>
<dbReference type="PROSITE" id="PS00041">
    <property type="entry name" value="HTH_ARAC_FAMILY_1"/>
    <property type="match status" value="1"/>
</dbReference>
<evidence type="ECO:0000313" key="5">
    <source>
        <dbReference type="EMBL" id="ABG60987.1"/>
    </source>
</evidence>
<gene>
    <name evidence="5" type="ordered locus">CHU_3754</name>
</gene>
<dbReference type="AlphaFoldDB" id="A0A6N4SWP5"/>
<keyword evidence="2" id="KW-0238">DNA-binding</keyword>
<proteinExistence type="predicted"/>
<dbReference type="EMBL" id="CP000383">
    <property type="protein sequence ID" value="ABG60987.1"/>
    <property type="molecule type" value="Genomic_DNA"/>
</dbReference>
<dbReference type="PROSITE" id="PS01124">
    <property type="entry name" value="HTH_ARAC_FAMILY_2"/>
    <property type="match status" value="1"/>
</dbReference>
<dbReference type="InterPro" id="IPR018062">
    <property type="entry name" value="HTH_AraC-typ_CS"/>
</dbReference>
<dbReference type="PANTHER" id="PTHR47893">
    <property type="entry name" value="REGULATORY PROTEIN PCHR"/>
    <property type="match status" value="1"/>
</dbReference>
<protein>
    <submittedName>
        <fullName evidence="5">Transcriptional regulator, AraC family</fullName>
    </submittedName>
</protein>
<dbReference type="Gene3D" id="1.10.10.60">
    <property type="entry name" value="Homeodomain-like"/>
    <property type="match status" value="2"/>
</dbReference>
<name>A0A6N4SWP5_CYTH3</name>
<dbReference type="SMR" id="A0A6N4SWP5"/>
<feature type="domain" description="HTH araC/xylS-type" evidence="4">
    <location>
        <begin position="232"/>
        <end position="329"/>
    </location>
</feature>
<sequence>MLHIVKTIDSEELNVETFFPEKFFDPEASITEHRNVTGHTTSYGIHHLLYFQNICIGRSMVRSKERLLLNVEYDFSSVVLEFAVSVVNLAATDGSKKEWINYSSNQHNILFVANSNFQHIHQPSDNIELIRIHVDPDFFKRFLPEKKVFDPFRKQLDMGMLARLNEFNLPITPEMTAVLQDIMATQRKGFYKRIMIEAKVIELLMLQFEQYENFILKPFCQSIKKRDIDKMHEVKTIIESNLQTPCSLIDLAHLVGTNEYNLKKSFKEVFGTTVFGYLSQIRMDEARQLLIRGEMNINQISDYIGYKNANHFSTAFKKHFGYNPSELKQ</sequence>
<dbReference type="Proteomes" id="UP000001822">
    <property type="component" value="Chromosome"/>
</dbReference>
<accession>A0A6N4SWP5</accession>
<dbReference type="OrthoDB" id="799767at2"/>
<dbReference type="GO" id="GO:0003700">
    <property type="term" value="F:DNA-binding transcription factor activity"/>
    <property type="evidence" value="ECO:0007669"/>
    <property type="project" value="InterPro"/>
</dbReference>
<keyword evidence="1" id="KW-0805">Transcription regulation</keyword>
<dbReference type="InterPro" id="IPR053142">
    <property type="entry name" value="PchR_regulatory_protein"/>
</dbReference>
<dbReference type="SMART" id="SM00342">
    <property type="entry name" value="HTH_ARAC"/>
    <property type="match status" value="1"/>
</dbReference>